<organism evidence="2 3">
    <name type="scientific">Methylocystis hirsuta</name>
    <dbReference type="NCBI Taxonomy" id="369798"/>
    <lineage>
        <taxon>Bacteria</taxon>
        <taxon>Pseudomonadati</taxon>
        <taxon>Pseudomonadota</taxon>
        <taxon>Alphaproteobacteria</taxon>
        <taxon>Hyphomicrobiales</taxon>
        <taxon>Methylocystaceae</taxon>
        <taxon>Methylocystis</taxon>
    </lineage>
</organism>
<dbReference type="InterPro" id="IPR009333">
    <property type="entry name" value="DUF992"/>
</dbReference>
<dbReference type="Proteomes" id="UP000268623">
    <property type="component" value="Unassembled WGS sequence"/>
</dbReference>
<dbReference type="OrthoDB" id="7362478at2"/>
<accession>A0A3M9XMQ0</accession>
<keyword evidence="3" id="KW-1185">Reference proteome</keyword>
<reference evidence="2 3" key="1">
    <citation type="submission" date="2018-08" db="EMBL/GenBank/DDBJ databases">
        <title>Genome sequence of Methylocystis hirsuta CSC1, a methanotroph able to accumulate PHAs.</title>
        <authorList>
            <person name="Bordel S."/>
            <person name="Rodriguez E."/>
            <person name="Gancedo J."/>
            <person name="Munoz R."/>
        </authorList>
    </citation>
    <scope>NUCLEOTIDE SEQUENCE [LARGE SCALE GENOMIC DNA]</scope>
    <source>
        <strain evidence="2 3">CSC1</strain>
    </source>
</reference>
<feature type="chain" id="PRO_5018226320" evidence="1">
    <location>
        <begin position="27"/>
        <end position="193"/>
    </location>
</feature>
<dbReference type="EMBL" id="QWDD01000001">
    <property type="protein sequence ID" value="RNJ49559.1"/>
    <property type="molecule type" value="Genomic_DNA"/>
</dbReference>
<gene>
    <name evidence="2" type="ORF">D1O30_08040</name>
</gene>
<feature type="signal peptide" evidence="1">
    <location>
        <begin position="1"/>
        <end position="26"/>
    </location>
</feature>
<keyword evidence="1" id="KW-0732">Signal</keyword>
<evidence type="ECO:0000313" key="3">
    <source>
        <dbReference type="Proteomes" id="UP000268623"/>
    </source>
</evidence>
<dbReference type="RefSeq" id="WP_123175528.1">
    <property type="nucleotide sequence ID" value="NZ_QWDD01000001.1"/>
</dbReference>
<evidence type="ECO:0000256" key="1">
    <source>
        <dbReference type="SAM" id="SignalP"/>
    </source>
</evidence>
<comment type="caution">
    <text evidence="2">The sequence shown here is derived from an EMBL/GenBank/DDBJ whole genome shotgun (WGS) entry which is preliminary data.</text>
</comment>
<protein>
    <submittedName>
        <fullName evidence="2">DUF992 domain-containing protein</fullName>
    </submittedName>
</protein>
<dbReference type="Pfam" id="PF06186">
    <property type="entry name" value="DUF992"/>
    <property type="match status" value="1"/>
</dbReference>
<dbReference type="AlphaFoldDB" id="A0A3M9XMQ0"/>
<sequence>MRKFFWGRALSGACALALLAPASALAGDRIGSLQCRLLGNGISVLVENQQMDCIYRDDAEGAVPAHYVGALTKVGANVTINGPGELAWGVVSATSHIGPGALAGSYYGPGVSAKVVVGGGGAMLVGGSNDTFSLQPFSIEAGSGVGWTAGVERLTLAYVPPPPPPALRHGYIHHHYRWHKLHTSHHHTSHHHS</sequence>
<proteinExistence type="predicted"/>
<evidence type="ECO:0000313" key="2">
    <source>
        <dbReference type="EMBL" id="RNJ49559.1"/>
    </source>
</evidence>
<name>A0A3M9XMQ0_9HYPH</name>